<reference evidence="2" key="1">
    <citation type="submission" date="2012-11" db="EMBL/GenBank/DDBJ databases">
        <authorList>
            <person name="Lucero-Rivera Y.E."/>
            <person name="Tovar-Ramirez D."/>
        </authorList>
    </citation>
    <scope>NUCLEOTIDE SEQUENCE [LARGE SCALE GENOMIC DNA]</scope>
    <source>
        <strain evidence="2">Araruama</strain>
    </source>
</reference>
<gene>
    <name evidence="1" type="ORF">OMM_14573</name>
</gene>
<feature type="non-terminal residue" evidence="1">
    <location>
        <position position="1"/>
    </location>
</feature>
<feature type="non-terminal residue" evidence="1">
    <location>
        <position position="286"/>
    </location>
</feature>
<dbReference type="GO" id="GO:0016020">
    <property type="term" value="C:membrane"/>
    <property type="evidence" value="ECO:0007669"/>
    <property type="project" value="InterPro"/>
</dbReference>
<organism evidence="1 2">
    <name type="scientific">Candidatus Magnetoglobus multicellularis str. Araruama</name>
    <dbReference type="NCBI Taxonomy" id="890399"/>
    <lineage>
        <taxon>Bacteria</taxon>
        <taxon>Pseudomonadati</taxon>
        <taxon>Thermodesulfobacteriota</taxon>
        <taxon>Desulfobacteria</taxon>
        <taxon>Desulfobacterales</taxon>
        <taxon>Desulfobacteraceae</taxon>
        <taxon>Candidatus Magnetoglobus</taxon>
    </lineage>
</organism>
<name>A0A1V1NRM4_9BACT</name>
<protein>
    <submittedName>
        <fullName evidence="1">Uncharacterized protein</fullName>
    </submittedName>
</protein>
<dbReference type="EMBL" id="ATBP01003039">
    <property type="protein sequence ID" value="ETR65240.1"/>
    <property type="molecule type" value="Genomic_DNA"/>
</dbReference>
<evidence type="ECO:0000313" key="1">
    <source>
        <dbReference type="EMBL" id="ETR65240.1"/>
    </source>
</evidence>
<comment type="caution">
    <text evidence="1">The sequence shown here is derived from an EMBL/GenBank/DDBJ whole genome shotgun (WGS) entry which is preliminary data.</text>
</comment>
<dbReference type="GO" id="GO:0005509">
    <property type="term" value="F:calcium ion binding"/>
    <property type="evidence" value="ECO:0007669"/>
    <property type="project" value="InterPro"/>
</dbReference>
<dbReference type="AlphaFoldDB" id="A0A1V1NRM4"/>
<dbReference type="Proteomes" id="UP000189670">
    <property type="component" value="Unassembled WGS sequence"/>
</dbReference>
<sequence length="286" mass="32079">WSVVQLYGAENTWAVGSATAYSGNKSAYISKDNGQSASYNPNIETIVSYQVPIDLSLCDEKFVLSFWYKYDGEPLYNKDIGNVFINNQLIEFDEQLDFTLDWKFIEQELPNNFPGKKIVLKFQWKNDSETGQNPGFCIDEIKIEGELISGPVFTSESILYARVGKEFEYQIKTSNSENLDITISYNLLPSWMSLTNINPKNGTALLRGSPLTRNEGKFTTVNLIATTQNTSVKGSLGIKVLSRIFVTNLNDSEEGSLRNALDISNVWKYPADIIITEPGTITLQSD</sequence>
<dbReference type="SUPFAM" id="SSF49313">
    <property type="entry name" value="Cadherin-like"/>
    <property type="match status" value="1"/>
</dbReference>
<proteinExistence type="predicted"/>
<dbReference type="InterPro" id="IPR013783">
    <property type="entry name" value="Ig-like_fold"/>
</dbReference>
<evidence type="ECO:0000313" key="2">
    <source>
        <dbReference type="Proteomes" id="UP000189670"/>
    </source>
</evidence>
<dbReference type="InterPro" id="IPR015919">
    <property type="entry name" value="Cadherin-like_sf"/>
</dbReference>
<accession>A0A1V1NRM4</accession>
<dbReference type="Gene3D" id="2.60.40.10">
    <property type="entry name" value="Immunoglobulins"/>
    <property type="match status" value="1"/>
</dbReference>